<organism evidence="6 7">
    <name type="scientific">Acrobeloides nanus</name>
    <dbReference type="NCBI Taxonomy" id="290746"/>
    <lineage>
        <taxon>Eukaryota</taxon>
        <taxon>Metazoa</taxon>
        <taxon>Ecdysozoa</taxon>
        <taxon>Nematoda</taxon>
        <taxon>Chromadorea</taxon>
        <taxon>Rhabditida</taxon>
        <taxon>Tylenchina</taxon>
        <taxon>Cephalobomorpha</taxon>
        <taxon>Cephaloboidea</taxon>
        <taxon>Cephalobidae</taxon>
        <taxon>Acrobeloides</taxon>
    </lineage>
</organism>
<evidence type="ECO:0000256" key="3">
    <source>
        <dbReference type="ARBA" id="ARBA00023157"/>
    </source>
</evidence>
<name>A0A914D0L1_9BILA</name>
<reference evidence="7" key="1">
    <citation type="submission" date="2022-11" db="UniProtKB">
        <authorList>
            <consortium name="WormBaseParasite"/>
        </authorList>
    </citation>
    <scope>IDENTIFICATION</scope>
</reference>
<dbReference type="SUPFAM" id="SSF57567">
    <property type="entry name" value="Serine protease inhibitors"/>
    <property type="match status" value="3"/>
</dbReference>
<evidence type="ECO:0000259" key="5">
    <source>
        <dbReference type="Pfam" id="PF01826"/>
    </source>
</evidence>
<dbReference type="WBParaSite" id="ACRNAN_scaffold16755.g16986.t1">
    <property type="protein sequence ID" value="ACRNAN_scaffold16755.g16986.t1"/>
    <property type="gene ID" value="ACRNAN_scaffold16755.g16986"/>
</dbReference>
<dbReference type="InterPro" id="IPR002919">
    <property type="entry name" value="TIL_dom"/>
</dbReference>
<feature type="domain" description="TIL" evidence="5">
    <location>
        <begin position="94"/>
        <end position="147"/>
    </location>
</feature>
<dbReference type="PANTHER" id="PTHR23259">
    <property type="entry name" value="RIDDLE"/>
    <property type="match status" value="1"/>
</dbReference>
<accession>A0A914D0L1</accession>
<evidence type="ECO:0000313" key="7">
    <source>
        <dbReference type="WBParaSite" id="ACRNAN_scaffold16755.g16986.t1"/>
    </source>
</evidence>
<keyword evidence="4" id="KW-0732">Signal</keyword>
<evidence type="ECO:0000313" key="6">
    <source>
        <dbReference type="Proteomes" id="UP000887540"/>
    </source>
</evidence>
<feature type="chain" id="PRO_5036699346" evidence="4">
    <location>
        <begin position="24"/>
        <end position="258"/>
    </location>
</feature>
<dbReference type="CDD" id="cd19941">
    <property type="entry name" value="TIL"/>
    <property type="match status" value="1"/>
</dbReference>
<keyword evidence="2" id="KW-0722">Serine protease inhibitor</keyword>
<evidence type="ECO:0000256" key="4">
    <source>
        <dbReference type="SAM" id="SignalP"/>
    </source>
</evidence>
<dbReference type="PROSITE" id="PS50231">
    <property type="entry name" value="RICIN_B_LECTIN"/>
    <property type="match status" value="1"/>
</dbReference>
<dbReference type="Pfam" id="PF01826">
    <property type="entry name" value="TIL"/>
    <property type="match status" value="3"/>
</dbReference>
<sequence>MGTLAPFTLACLLFFLCISFNHSFKLTEKESAADDNVSHKLSDYFKDYFESVNNTLAEDLQHRRVKRCGCKMNDTQAEDLRHRRVKRCGCEDTCPINERWEECDKCGEGTCDEPRVLCSKRCKSINKCVCNHGYVRHNGRCIQTEACPGNCGDNEHWNGCGGCEGTCDNKSPNCITMCMPGKCVCNQGYVRHNGRCIQTVSCPDCGDNEHWNGCGGCEGTCGNKSPNCHDLCMLGKCVCNHGYVRHYGSCIRRLSCPA</sequence>
<evidence type="ECO:0000256" key="2">
    <source>
        <dbReference type="ARBA" id="ARBA00022900"/>
    </source>
</evidence>
<evidence type="ECO:0000256" key="1">
    <source>
        <dbReference type="ARBA" id="ARBA00022690"/>
    </source>
</evidence>
<feature type="domain" description="TIL" evidence="5">
    <location>
        <begin position="151"/>
        <end position="202"/>
    </location>
</feature>
<dbReference type="Proteomes" id="UP000887540">
    <property type="component" value="Unplaced"/>
</dbReference>
<dbReference type="PANTHER" id="PTHR23259:SF70">
    <property type="entry name" value="ACCESSORY GLAND PROTEIN ACP62F-RELATED"/>
    <property type="match status" value="1"/>
</dbReference>
<feature type="signal peptide" evidence="4">
    <location>
        <begin position="1"/>
        <end position="23"/>
    </location>
</feature>
<dbReference type="Gene3D" id="2.10.25.10">
    <property type="entry name" value="Laminin"/>
    <property type="match status" value="3"/>
</dbReference>
<keyword evidence="6" id="KW-1185">Reference proteome</keyword>
<dbReference type="AlphaFoldDB" id="A0A914D0L1"/>
<dbReference type="InterPro" id="IPR051368">
    <property type="entry name" value="SerProtInhib-TIL_Domain"/>
</dbReference>
<keyword evidence="1" id="KW-0646">Protease inhibitor</keyword>
<dbReference type="InterPro" id="IPR036084">
    <property type="entry name" value="Ser_inhib-like_sf"/>
</dbReference>
<feature type="domain" description="TIL" evidence="5">
    <location>
        <begin position="205"/>
        <end position="256"/>
    </location>
</feature>
<proteinExistence type="predicted"/>
<dbReference type="GO" id="GO:0004867">
    <property type="term" value="F:serine-type endopeptidase inhibitor activity"/>
    <property type="evidence" value="ECO:0007669"/>
    <property type="project" value="UniProtKB-KW"/>
</dbReference>
<protein>
    <submittedName>
        <fullName evidence="7">TIL domain-containing protein</fullName>
    </submittedName>
</protein>
<keyword evidence="3" id="KW-1015">Disulfide bond</keyword>